<keyword evidence="2" id="KW-1185">Reference proteome</keyword>
<accession>G0ECZ3</accession>
<dbReference type="KEGG" id="pfm:Pyrfu_1860"/>
<name>G0ECZ3_PYRF1</name>
<reference evidence="1 2" key="1">
    <citation type="journal article" date="2011" name="Stand. Genomic Sci.">
        <title>Complete genome sequence of the hyperthermophilic chemolithoautotroph Pyrolobus fumarii type strain (1A).</title>
        <authorList>
            <person name="Anderson I."/>
            <person name="Goker M."/>
            <person name="Nolan M."/>
            <person name="Lucas S."/>
            <person name="Hammon N."/>
            <person name="Deshpande S."/>
            <person name="Cheng J.F."/>
            <person name="Tapia R."/>
            <person name="Han C."/>
            <person name="Goodwin L."/>
            <person name="Pitluck S."/>
            <person name="Huntemann M."/>
            <person name="Liolios K."/>
            <person name="Ivanova N."/>
            <person name="Pagani I."/>
            <person name="Mavromatis K."/>
            <person name="Ovchinikova G."/>
            <person name="Pati A."/>
            <person name="Chen A."/>
            <person name="Palaniappan K."/>
            <person name="Land M."/>
            <person name="Hauser L."/>
            <person name="Brambilla E.M."/>
            <person name="Huber H."/>
            <person name="Yasawong M."/>
            <person name="Rohde M."/>
            <person name="Spring S."/>
            <person name="Abt B."/>
            <person name="Sikorski J."/>
            <person name="Wirth R."/>
            <person name="Detter J.C."/>
            <person name="Woyke T."/>
            <person name="Bristow J."/>
            <person name="Eisen J.A."/>
            <person name="Markowitz V."/>
            <person name="Hugenholtz P."/>
            <person name="Kyrpides N.C."/>
            <person name="Klenk H.P."/>
            <person name="Lapidus A."/>
        </authorList>
    </citation>
    <scope>NUCLEOTIDE SEQUENCE [LARGE SCALE GENOMIC DNA]</scope>
    <source>
        <strain evidence="2">DSM 11204 / 1A</strain>
    </source>
</reference>
<dbReference type="eggNOG" id="arCOG03712">
    <property type="taxonomic scope" value="Archaea"/>
</dbReference>
<dbReference type="InParanoid" id="G0ECZ3"/>
<dbReference type="STRING" id="694429.Pyrfu_1860"/>
<sequence length="215" mass="24219">MATTYGSSSVSSTPVFRGAVSALTDTVAELLEKPLPKPSRDPVGYASARALEALLESLMALEYLGKGYTRNAAGKAFQAWRALTAAILALERDKVLERLEDEKEKEWFLKRGLPRVPSSRLKALGQLVEDLGYPNYGPYTDRVLNLHDYQYHGPDPSGEFSKYTVHREAAKDIVYILAKLVDIIEERVKHKLEEARTWSEIHEETLKRLKQMLNG</sequence>
<evidence type="ECO:0000313" key="2">
    <source>
        <dbReference type="Proteomes" id="UP000001037"/>
    </source>
</evidence>
<protein>
    <submittedName>
        <fullName evidence="1">PaREP1 family protein</fullName>
    </submittedName>
</protein>
<dbReference type="Proteomes" id="UP000001037">
    <property type="component" value="Chromosome"/>
</dbReference>
<gene>
    <name evidence="1" type="ordered locus">Pyrfu_1860</name>
</gene>
<dbReference type="Pfam" id="PF05942">
    <property type="entry name" value="PaREP1"/>
    <property type="match status" value="1"/>
</dbReference>
<organism evidence="1 2">
    <name type="scientific">Pyrolobus fumarii (strain DSM 11204 / 1A)</name>
    <dbReference type="NCBI Taxonomy" id="694429"/>
    <lineage>
        <taxon>Archaea</taxon>
        <taxon>Thermoproteota</taxon>
        <taxon>Thermoprotei</taxon>
        <taxon>Desulfurococcales</taxon>
        <taxon>Pyrodictiaceae</taxon>
        <taxon>Pyrolobus</taxon>
    </lineage>
</organism>
<proteinExistence type="predicted"/>
<evidence type="ECO:0000313" key="1">
    <source>
        <dbReference type="EMBL" id="AEM39713.1"/>
    </source>
</evidence>
<dbReference type="HOGENOM" id="CLU_118419_0_0_2"/>
<dbReference type="InterPro" id="IPR010268">
    <property type="entry name" value="PaREP1"/>
</dbReference>
<dbReference type="AlphaFoldDB" id="G0ECZ3"/>
<dbReference type="EMBL" id="CP002838">
    <property type="protein sequence ID" value="AEM39713.1"/>
    <property type="molecule type" value="Genomic_DNA"/>
</dbReference>